<sequence length="139" mass="15914">MVLREGWITCNTDGASKGNPGQSAFEAQNIKEVTNMEAELETDSLVLKHMITKNWRIPWELVEKMEDILHMVTQINVHVHYIFKEANPLADYVANSAISKEEKQLPSMGRKILNIDKHQIPSVRIKTRRIIIDNNGQHA</sequence>
<dbReference type="SUPFAM" id="SSF53098">
    <property type="entry name" value="Ribonuclease H-like"/>
    <property type="match status" value="1"/>
</dbReference>
<evidence type="ECO:0000313" key="1">
    <source>
        <dbReference type="EMBL" id="KAH0779908.1"/>
    </source>
</evidence>
<dbReference type="InterPro" id="IPR036397">
    <property type="entry name" value="RNaseH_sf"/>
</dbReference>
<reference evidence="1 2" key="1">
    <citation type="journal article" date="2021" name="bioRxiv">
        <title>Chromosome-scale and haplotype-resolved genome assembly of a tetraploid potato cultivar.</title>
        <authorList>
            <person name="Sun H."/>
            <person name="Jiao W.-B."/>
            <person name="Krause K."/>
            <person name="Campoy J.A."/>
            <person name="Goel M."/>
            <person name="Folz-Donahue K."/>
            <person name="Kukat C."/>
            <person name="Huettel B."/>
            <person name="Schneeberger K."/>
        </authorList>
    </citation>
    <scope>NUCLEOTIDE SEQUENCE [LARGE SCALE GENOMIC DNA]</scope>
    <source>
        <strain evidence="1">SolTubOtavaFocal</strain>
        <tissue evidence="1">Leaves</tissue>
    </source>
</reference>
<dbReference type="EMBL" id="JAIVGD010000002">
    <property type="protein sequence ID" value="KAH0779908.1"/>
    <property type="molecule type" value="Genomic_DNA"/>
</dbReference>
<accession>A0ABQ7WIK2</accession>
<evidence type="ECO:0008006" key="3">
    <source>
        <dbReference type="Google" id="ProtNLM"/>
    </source>
</evidence>
<comment type="caution">
    <text evidence="1">The sequence shown here is derived from an EMBL/GenBank/DDBJ whole genome shotgun (WGS) entry which is preliminary data.</text>
</comment>
<proteinExistence type="predicted"/>
<name>A0ABQ7WIK2_SOLTU</name>
<protein>
    <recommendedName>
        <fullName evidence="3">RNase H family protein</fullName>
    </recommendedName>
</protein>
<dbReference type="InterPro" id="IPR044730">
    <property type="entry name" value="RNase_H-like_dom_plant"/>
</dbReference>
<dbReference type="CDD" id="cd06222">
    <property type="entry name" value="RNase_H_like"/>
    <property type="match status" value="1"/>
</dbReference>
<organism evidence="1 2">
    <name type="scientific">Solanum tuberosum</name>
    <name type="common">Potato</name>
    <dbReference type="NCBI Taxonomy" id="4113"/>
    <lineage>
        <taxon>Eukaryota</taxon>
        <taxon>Viridiplantae</taxon>
        <taxon>Streptophyta</taxon>
        <taxon>Embryophyta</taxon>
        <taxon>Tracheophyta</taxon>
        <taxon>Spermatophyta</taxon>
        <taxon>Magnoliopsida</taxon>
        <taxon>eudicotyledons</taxon>
        <taxon>Gunneridae</taxon>
        <taxon>Pentapetalae</taxon>
        <taxon>asterids</taxon>
        <taxon>lamiids</taxon>
        <taxon>Solanales</taxon>
        <taxon>Solanaceae</taxon>
        <taxon>Solanoideae</taxon>
        <taxon>Solaneae</taxon>
        <taxon>Solanum</taxon>
    </lineage>
</organism>
<dbReference type="InterPro" id="IPR012337">
    <property type="entry name" value="RNaseH-like_sf"/>
</dbReference>
<keyword evidence="2" id="KW-1185">Reference proteome</keyword>
<dbReference type="Proteomes" id="UP000826656">
    <property type="component" value="Unassembled WGS sequence"/>
</dbReference>
<dbReference type="Gene3D" id="3.30.420.10">
    <property type="entry name" value="Ribonuclease H-like superfamily/Ribonuclease H"/>
    <property type="match status" value="1"/>
</dbReference>
<gene>
    <name evidence="1" type="ORF">KY290_006335</name>
</gene>
<evidence type="ECO:0000313" key="2">
    <source>
        <dbReference type="Proteomes" id="UP000826656"/>
    </source>
</evidence>